<feature type="domain" description="Heme-copper oxidase subunit III family profile" evidence="20">
    <location>
        <begin position="1"/>
        <end position="207"/>
    </location>
</feature>
<evidence type="ECO:0000259" key="20">
    <source>
        <dbReference type="PROSITE" id="PS50253"/>
    </source>
</evidence>
<evidence type="ECO:0000256" key="2">
    <source>
        <dbReference type="ARBA" id="ARBA00010581"/>
    </source>
</evidence>
<evidence type="ECO:0000256" key="14">
    <source>
        <dbReference type="ARBA" id="ARBA00031884"/>
    </source>
</evidence>
<evidence type="ECO:0000256" key="16">
    <source>
        <dbReference type="ARBA" id="ARBA00032717"/>
    </source>
</evidence>
<dbReference type="PANTHER" id="PTHR11403:SF2">
    <property type="entry name" value="CYTOCHROME BO(3) UBIQUINOL OXIDASE SUBUNIT 3"/>
    <property type="match status" value="1"/>
</dbReference>
<dbReference type="InterPro" id="IPR014206">
    <property type="entry name" value="Cyt_c_ubiqinol_oxidase_su3"/>
</dbReference>
<dbReference type="Pfam" id="PF00510">
    <property type="entry name" value="COX3"/>
    <property type="match status" value="1"/>
</dbReference>
<feature type="region of interest" description="Disordered" evidence="18">
    <location>
        <begin position="1"/>
        <end position="22"/>
    </location>
</feature>
<evidence type="ECO:0000256" key="17">
    <source>
        <dbReference type="RuleBase" id="RU003376"/>
    </source>
</evidence>
<dbReference type="PROSITE" id="PS50253">
    <property type="entry name" value="COX3"/>
    <property type="match status" value="1"/>
</dbReference>
<dbReference type="GO" id="GO:0005886">
    <property type="term" value="C:plasma membrane"/>
    <property type="evidence" value="ECO:0007669"/>
    <property type="project" value="UniProtKB-SubCell"/>
</dbReference>
<keyword evidence="8" id="KW-0249">Electron transport</keyword>
<accession>A0AAV4LEY6</accession>
<comment type="subcellular location">
    <subcellularLocation>
        <location evidence="1 17">Cell membrane</location>
        <topology evidence="1 17">Multi-pass membrane protein</topology>
    </subcellularLocation>
</comment>
<dbReference type="NCBIfam" id="TIGR02842">
    <property type="entry name" value="CyoC"/>
    <property type="match status" value="1"/>
</dbReference>
<dbReference type="RefSeq" id="WP_282199496.1">
    <property type="nucleotide sequence ID" value="NZ_BOQE01000001.1"/>
</dbReference>
<organism evidence="21 22">
    <name type="scientific">Collibacillus ludicampi</name>
    <dbReference type="NCBI Taxonomy" id="2771369"/>
    <lineage>
        <taxon>Bacteria</taxon>
        <taxon>Bacillati</taxon>
        <taxon>Bacillota</taxon>
        <taxon>Bacilli</taxon>
        <taxon>Bacillales</taxon>
        <taxon>Alicyclobacillaceae</taxon>
        <taxon>Collibacillus</taxon>
    </lineage>
</organism>
<proteinExistence type="inferred from homology"/>
<feature type="compositionally biased region" description="Basic and acidic residues" evidence="18">
    <location>
        <begin position="8"/>
        <end position="22"/>
    </location>
</feature>
<comment type="function">
    <text evidence="12">Cytochrome bo(3) ubiquinol terminal oxidase is the component of the aerobic respiratory chain of E.coli that predominates when cells are grown at high aeration. Has proton pump activity across the membrane in addition to electron transfer, pumping 2 protons/electron.</text>
</comment>
<evidence type="ECO:0000256" key="13">
    <source>
        <dbReference type="ARBA" id="ARBA00030072"/>
    </source>
</evidence>
<dbReference type="Gene3D" id="1.20.120.80">
    <property type="entry name" value="Cytochrome c oxidase, subunit III, four-helix bundle"/>
    <property type="match status" value="1"/>
</dbReference>
<keyword evidence="6" id="KW-1003">Cell membrane</keyword>
<dbReference type="InterPro" id="IPR013833">
    <property type="entry name" value="Cyt_c_oxidase_su3_a-hlx"/>
</dbReference>
<dbReference type="AlphaFoldDB" id="A0AAV4LEY6"/>
<evidence type="ECO:0000256" key="10">
    <source>
        <dbReference type="ARBA" id="ARBA00023002"/>
    </source>
</evidence>
<keyword evidence="11 19" id="KW-0472">Membrane</keyword>
<dbReference type="GO" id="GO:0019646">
    <property type="term" value="P:aerobic electron transport chain"/>
    <property type="evidence" value="ECO:0007669"/>
    <property type="project" value="InterPro"/>
</dbReference>
<keyword evidence="7 17" id="KW-0812">Transmembrane</keyword>
<evidence type="ECO:0000256" key="4">
    <source>
        <dbReference type="ARBA" id="ARBA00014687"/>
    </source>
</evidence>
<evidence type="ECO:0000256" key="18">
    <source>
        <dbReference type="SAM" id="MobiDB-lite"/>
    </source>
</evidence>
<feature type="transmembrane region" description="Helical" evidence="19">
    <location>
        <begin position="102"/>
        <end position="119"/>
    </location>
</feature>
<evidence type="ECO:0000256" key="12">
    <source>
        <dbReference type="ARBA" id="ARBA00025694"/>
    </source>
</evidence>
<name>A0AAV4LEY6_9BACL</name>
<evidence type="ECO:0000256" key="19">
    <source>
        <dbReference type="SAM" id="Phobius"/>
    </source>
</evidence>
<comment type="subunit">
    <text evidence="3">Heterooctamer of two A chains, two B chains, two C chains and two D chains.</text>
</comment>
<dbReference type="InterPro" id="IPR024791">
    <property type="entry name" value="Cyt_c/ubiquinol_Oxase_su3"/>
</dbReference>
<evidence type="ECO:0000256" key="7">
    <source>
        <dbReference type="ARBA" id="ARBA00022692"/>
    </source>
</evidence>
<keyword evidence="22" id="KW-1185">Reference proteome</keyword>
<keyword evidence="9 19" id="KW-1133">Transmembrane helix</keyword>
<comment type="caution">
    <text evidence="21">The sequence shown here is derived from an EMBL/GenBank/DDBJ whole genome shotgun (WGS) entry which is preliminary data.</text>
</comment>
<evidence type="ECO:0000256" key="3">
    <source>
        <dbReference type="ARBA" id="ARBA00011700"/>
    </source>
</evidence>
<evidence type="ECO:0000256" key="11">
    <source>
        <dbReference type="ARBA" id="ARBA00023136"/>
    </source>
</evidence>
<dbReference type="CDD" id="cd02863">
    <property type="entry name" value="Ubiquinol_oxidase_III"/>
    <property type="match status" value="1"/>
</dbReference>
<feature type="transmembrane region" description="Helical" evidence="19">
    <location>
        <begin position="139"/>
        <end position="160"/>
    </location>
</feature>
<evidence type="ECO:0000256" key="15">
    <source>
        <dbReference type="ARBA" id="ARBA00032189"/>
    </source>
</evidence>
<evidence type="ECO:0000256" key="5">
    <source>
        <dbReference type="ARBA" id="ARBA00022448"/>
    </source>
</evidence>
<keyword evidence="10" id="KW-0560">Oxidoreductase</keyword>
<sequence>MSMTVDDVVSRSGDHGHHDHHDHDQEGMKILGFWIFLVSDCLLFATLFATFLVLRTHTAGGPTGKELFEIPGFTAETFALLTSSFTSGLAVMEMRRGNVKRLIGWLIVTALLGLVFVGLEIDEFVKMVSEGATMQRSAFLSAFFTLVGTHGCHVTLGLFWMTAIMFQLARYGINAVTQRKVFIACLYWHFLDVVWVFLFTVVYLMGVM</sequence>
<comment type="similarity">
    <text evidence="2 17">Belongs to the cytochrome c oxidase subunit 3 family.</text>
</comment>
<evidence type="ECO:0000256" key="1">
    <source>
        <dbReference type="ARBA" id="ARBA00004651"/>
    </source>
</evidence>
<evidence type="ECO:0000313" key="22">
    <source>
        <dbReference type="Proteomes" id="UP001057291"/>
    </source>
</evidence>
<dbReference type="InterPro" id="IPR035973">
    <property type="entry name" value="Cyt_c_oxidase_su3-like_sf"/>
</dbReference>
<dbReference type="InterPro" id="IPR000298">
    <property type="entry name" value="Cyt_c_oxidase-like_su3"/>
</dbReference>
<feature type="transmembrane region" description="Helical" evidence="19">
    <location>
        <begin position="31"/>
        <end position="54"/>
    </location>
</feature>
<feature type="transmembrane region" description="Helical" evidence="19">
    <location>
        <begin position="181"/>
        <end position="205"/>
    </location>
</feature>
<dbReference type="FunFam" id="1.20.120.80:FF:000001">
    <property type="entry name" value="Cytochrome (Ubi)quinol oxidase subunit III"/>
    <property type="match status" value="1"/>
</dbReference>
<dbReference type="GO" id="GO:0009486">
    <property type="term" value="F:cytochrome bo3 ubiquinol oxidase activity"/>
    <property type="evidence" value="ECO:0007669"/>
    <property type="project" value="InterPro"/>
</dbReference>
<dbReference type="Proteomes" id="UP001057291">
    <property type="component" value="Unassembled WGS sequence"/>
</dbReference>
<dbReference type="PANTHER" id="PTHR11403">
    <property type="entry name" value="CYTOCHROME C OXIDASE SUBUNIT III"/>
    <property type="match status" value="1"/>
</dbReference>
<gene>
    <name evidence="21" type="primary">cyoC</name>
    <name evidence="21" type="ORF">DNHGIG_19360</name>
</gene>
<reference evidence="21" key="1">
    <citation type="journal article" date="2023" name="Int. J. Syst. Evol. Microbiol.">
        <title>Collibacillus ludicampi gen. nov., sp. nov., a new soil bacterium of the family Alicyclobacillaceae.</title>
        <authorList>
            <person name="Jojima T."/>
            <person name="Ioku Y."/>
            <person name="Fukuta Y."/>
            <person name="Shirasaka N."/>
            <person name="Matsumura Y."/>
            <person name="Mori M."/>
        </authorList>
    </citation>
    <scope>NUCLEOTIDE SEQUENCE</scope>
    <source>
        <strain evidence="21">TP075</strain>
    </source>
</reference>
<dbReference type="EMBL" id="BOQE01000001">
    <property type="protein sequence ID" value="GIM46387.1"/>
    <property type="molecule type" value="Genomic_DNA"/>
</dbReference>
<evidence type="ECO:0000256" key="9">
    <source>
        <dbReference type="ARBA" id="ARBA00022989"/>
    </source>
</evidence>
<evidence type="ECO:0000256" key="6">
    <source>
        <dbReference type="ARBA" id="ARBA00022475"/>
    </source>
</evidence>
<protein>
    <recommendedName>
        <fullName evidence="4">Cytochrome bo(3) ubiquinol oxidase subunit 3</fullName>
    </recommendedName>
    <alternativeName>
        <fullName evidence="15">Cytochrome o ubiquinol oxidase subunit 3</fullName>
    </alternativeName>
    <alternativeName>
        <fullName evidence="13">Oxidase bo(3) subunit 3</fullName>
    </alternativeName>
    <alternativeName>
        <fullName evidence="16">Ubiquinol oxidase polypeptide III</fullName>
    </alternativeName>
    <alternativeName>
        <fullName evidence="14">Ubiquinol oxidase subunit 3</fullName>
    </alternativeName>
</protein>
<keyword evidence="5" id="KW-0813">Transport</keyword>
<dbReference type="InterPro" id="IPR033946">
    <property type="entry name" value="Ubiquinol_oxase_su3_dom"/>
</dbReference>
<dbReference type="GO" id="GO:0004129">
    <property type="term" value="F:cytochrome-c oxidase activity"/>
    <property type="evidence" value="ECO:0007669"/>
    <property type="project" value="InterPro"/>
</dbReference>
<evidence type="ECO:0000313" key="21">
    <source>
        <dbReference type="EMBL" id="GIM46387.1"/>
    </source>
</evidence>
<evidence type="ECO:0000256" key="8">
    <source>
        <dbReference type="ARBA" id="ARBA00022982"/>
    </source>
</evidence>
<dbReference type="SUPFAM" id="SSF81452">
    <property type="entry name" value="Cytochrome c oxidase subunit III-like"/>
    <property type="match status" value="1"/>
</dbReference>